<proteinExistence type="predicted"/>
<feature type="region of interest" description="Disordered" evidence="1">
    <location>
        <begin position="90"/>
        <end position="111"/>
    </location>
</feature>
<accession>A0A0N0MBW0</accession>
<dbReference type="AlphaFoldDB" id="A0A0N0MBW0"/>
<name>A0A0N0MBW0_9HYPH</name>
<dbReference type="Proteomes" id="UP000037822">
    <property type="component" value="Unassembled WGS sequence"/>
</dbReference>
<protein>
    <submittedName>
        <fullName evidence="2">Uncharacterized protein</fullName>
    </submittedName>
</protein>
<reference evidence="2 3" key="1">
    <citation type="submission" date="2015-07" db="EMBL/GenBank/DDBJ databases">
        <title>Whole genome sequencing of Bosea vaviloviae isolated from cave pool.</title>
        <authorList>
            <person name="Tan N.E.H."/>
            <person name="Lee Y.P."/>
            <person name="Gan H.M."/>
            <person name="Barton H."/>
            <person name="Savka M.A."/>
        </authorList>
    </citation>
    <scope>NUCLEOTIDE SEQUENCE [LARGE SCALE GENOMIC DNA]</scope>
    <source>
        <strain evidence="2 3">SD260</strain>
    </source>
</reference>
<organism evidence="2 3">
    <name type="scientific">Bosea vaviloviae</name>
    <dbReference type="NCBI Taxonomy" id="1526658"/>
    <lineage>
        <taxon>Bacteria</taxon>
        <taxon>Pseudomonadati</taxon>
        <taxon>Pseudomonadota</taxon>
        <taxon>Alphaproteobacteria</taxon>
        <taxon>Hyphomicrobiales</taxon>
        <taxon>Boseaceae</taxon>
        <taxon>Bosea</taxon>
    </lineage>
</organism>
<keyword evidence="3" id="KW-1185">Reference proteome</keyword>
<dbReference type="EMBL" id="LGSZ01000042">
    <property type="protein sequence ID" value="KPH80349.1"/>
    <property type="molecule type" value="Genomic_DNA"/>
</dbReference>
<evidence type="ECO:0000256" key="1">
    <source>
        <dbReference type="SAM" id="MobiDB-lite"/>
    </source>
</evidence>
<comment type="caution">
    <text evidence="2">The sequence shown here is derived from an EMBL/GenBank/DDBJ whole genome shotgun (WGS) entry which is preliminary data.</text>
</comment>
<evidence type="ECO:0000313" key="3">
    <source>
        <dbReference type="Proteomes" id="UP000037822"/>
    </source>
</evidence>
<sequence length="111" mass="12209">MGGDGPVLPRKFARQRVDLRLTLSHQRSKGRAIALQSHARAGALALPLALPPAPLRDQCGRPTRNLPVDQLELALNLPARFLHASKLRQRLGRGHHDDVPRCQPMKLEGPA</sequence>
<gene>
    <name evidence="2" type="ORF">AE618_13555</name>
</gene>
<evidence type="ECO:0000313" key="2">
    <source>
        <dbReference type="EMBL" id="KPH80349.1"/>
    </source>
</evidence>